<keyword evidence="7 11" id="KW-0804">Transcription</keyword>
<evidence type="ECO:0000256" key="8">
    <source>
        <dbReference type="ARBA" id="ARBA00048552"/>
    </source>
</evidence>
<dbReference type="InterPro" id="IPR046950">
    <property type="entry name" value="DNA-dir_Rpol_C_phage-type"/>
</dbReference>
<evidence type="ECO:0000256" key="3">
    <source>
        <dbReference type="ARBA" id="ARBA00022478"/>
    </source>
</evidence>
<dbReference type="PROSITE" id="PS00900">
    <property type="entry name" value="RNA_POL_PHAGE_1"/>
    <property type="match status" value="1"/>
</dbReference>
<dbReference type="InterPro" id="IPR029262">
    <property type="entry name" value="RPOL_N"/>
</dbReference>
<dbReference type="PANTHER" id="PTHR10102">
    <property type="entry name" value="DNA-DIRECTED RNA POLYMERASE, MITOCHONDRIAL"/>
    <property type="match status" value="1"/>
</dbReference>
<dbReference type="InterPro" id="IPR007527">
    <property type="entry name" value="Znf_SWIM"/>
</dbReference>
<keyword evidence="5 11" id="KW-0548">Nucleotidyltransferase</keyword>
<feature type="region of interest" description="Disordered" evidence="13">
    <location>
        <begin position="2093"/>
        <end position="2113"/>
    </location>
</feature>
<dbReference type="InterPro" id="IPR006597">
    <property type="entry name" value="Sel1-like"/>
</dbReference>
<evidence type="ECO:0000256" key="7">
    <source>
        <dbReference type="ARBA" id="ARBA00023163"/>
    </source>
</evidence>
<evidence type="ECO:0000256" key="9">
    <source>
        <dbReference type="PROSITE-ProRule" id="PRU00325"/>
    </source>
</evidence>
<evidence type="ECO:0000256" key="2">
    <source>
        <dbReference type="ARBA" id="ARBA00012418"/>
    </source>
</evidence>
<feature type="compositionally biased region" description="Acidic residues" evidence="13">
    <location>
        <begin position="2049"/>
        <end position="2061"/>
    </location>
</feature>
<dbReference type="Gene3D" id="1.10.287.280">
    <property type="match status" value="1"/>
</dbReference>
<dbReference type="Gene3D" id="1.10.1320.10">
    <property type="entry name" value="DNA-directed RNA polymerase, N-terminal domain"/>
    <property type="match status" value="1"/>
</dbReference>
<evidence type="ECO:0000256" key="1">
    <source>
        <dbReference type="ARBA" id="ARBA00009493"/>
    </source>
</evidence>
<evidence type="ECO:0000256" key="6">
    <source>
        <dbReference type="ARBA" id="ARBA00022946"/>
    </source>
</evidence>
<evidence type="ECO:0000256" key="13">
    <source>
        <dbReference type="SAM" id="MobiDB-lite"/>
    </source>
</evidence>
<feature type="compositionally biased region" description="Polar residues" evidence="13">
    <location>
        <begin position="2008"/>
        <end position="2022"/>
    </location>
</feature>
<keyword evidence="9" id="KW-0862">Zinc</keyword>
<comment type="catalytic activity">
    <reaction evidence="8 11">
        <text>RNA(n) + a ribonucleoside 5'-triphosphate = RNA(n+1) + diphosphate</text>
        <dbReference type="Rhea" id="RHEA:21248"/>
        <dbReference type="Rhea" id="RHEA-COMP:14527"/>
        <dbReference type="Rhea" id="RHEA-COMP:17342"/>
        <dbReference type="ChEBI" id="CHEBI:33019"/>
        <dbReference type="ChEBI" id="CHEBI:61557"/>
        <dbReference type="ChEBI" id="CHEBI:140395"/>
        <dbReference type="EC" id="2.7.7.6"/>
    </reaction>
</comment>
<feature type="compositionally biased region" description="Acidic residues" evidence="13">
    <location>
        <begin position="1961"/>
        <end position="1972"/>
    </location>
</feature>
<evidence type="ECO:0000256" key="10">
    <source>
        <dbReference type="PROSITE-ProRule" id="PRU00708"/>
    </source>
</evidence>
<dbReference type="InterPro" id="IPR024075">
    <property type="entry name" value="DNA-dir_RNA_pol_helix_hairp_sf"/>
</dbReference>
<dbReference type="GO" id="GO:0006390">
    <property type="term" value="P:mitochondrial transcription"/>
    <property type="evidence" value="ECO:0007669"/>
    <property type="project" value="TreeGrafter"/>
</dbReference>
<dbReference type="InterPro" id="IPR011990">
    <property type="entry name" value="TPR-like_helical_dom_sf"/>
</dbReference>
<feature type="region of interest" description="Disordered" evidence="13">
    <location>
        <begin position="2775"/>
        <end position="2825"/>
    </location>
</feature>
<dbReference type="SUPFAM" id="SSF56672">
    <property type="entry name" value="DNA/RNA polymerases"/>
    <property type="match status" value="1"/>
</dbReference>
<accession>A0AAD5T5V3</accession>
<dbReference type="Gene3D" id="1.10.287.260">
    <property type="match status" value="1"/>
</dbReference>
<feature type="compositionally biased region" description="Basic and acidic residues" evidence="13">
    <location>
        <begin position="823"/>
        <end position="837"/>
    </location>
</feature>
<feature type="compositionally biased region" description="Polar residues" evidence="13">
    <location>
        <begin position="2380"/>
        <end position="2400"/>
    </location>
</feature>
<dbReference type="InterPro" id="IPR037159">
    <property type="entry name" value="RNA_POL_N_sf"/>
</dbReference>
<feature type="region of interest" description="Disordered" evidence="13">
    <location>
        <begin position="2683"/>
        <end position="2706"/>
    </location>
</feature>
<dbReference type="InterPro" id="IPR043502">
    <property type="entry name" value="DNA/RNA_pol_sf"/>
</dbReference>
<dbReference type="Pfam" id="PF00940">
    <property type="entry name" value="RNA_pol"/>
    <property type="match status" value="1"/>
</dbReference>
<keyword evidence="4 11" id="KW-0808">Transferase</keyword>
<feature type="repeat" description="PPR" evidence="10">
    <location>
        <begin position="274"/>
        <end position="309"/>
    </location>
</feature>
<comment type="function">
    <text evidence="11">DNA-dependent RNA polymerase catalyzes the transcription of DNA into RNA using the four ribonucleoside triphosphates as substrates.</text>
</comment>
<reference evidence="15" key="1">
    <citation type="submission" date="2020-05" db="EMBL/GenBank/DDBJ databases">
        <title>Phylogenomic resolution of chytrid fungi.</title>
        <authorList>
            <person name="Stajich J.E."/>
            <person name="Amses K."/>
            <person name="Simmons R."/>
            <person name="Seto K."/>
            <person name="Myers J."/>
            <person name="Bonds A."/>
            <person name="Quandt C.A."/>
            <person name="Barry K."/>
            <person name="Liu P."/>
            <person name="Grigoriev I."/>
            <person name="Longcore J.E."/>
            <person name="James T.Y."/>
        </authorList>
    </citation>
    <scope>NUCLEOTIDE SEQUENCE</scope>
    <source>
        <strain evidence="15">JEL0513</strain>
    </source>
</reference>
<evidence type="ECO:0000313" key="16">
    <source>
        <dbReference type="Proteomes" id="UP001211907"/>
    </source>
</evidence>
<dbReference type="PROSITE" id="PS51375">
    <property type="entry name" value="PPR"/>
    <property type="match status" value="1"/>
</dbReference>
<dbReference type="GO" id="GO:0034245">
    <property type="term" value="C:mitochondrial DNA-directed RNA polymerase complex"/>
    <property type="evidence" value="ECO:0007669"/>
    <property type="project" value="TreeGrafter"/>
</dbReference>
<feature type="domain" description="SWIM-type" evidence="14">
    <location>
        <begin position="1519"/>
        <end position="1552"/>
    </location>
</feature>
<keyword evidence="9" id="KW-0863">Zinc-finger</keyword>
<name>A0AAD5T5V3_9FUNG</name>
<dbReference type="PROSITE" id="PS50966">
    <property type="entry name" value="ZF_SWIM"/>
    <property type="match status" value="1"/>
</dbReference>
<dbReference type="PROSITE" id="PS00489">
    <property type="entry name" value="RNA_POL_PHAGE_2"/>
    <property type="match status" value="1"/>
</dbReference>
<feature type="region of interest" description="Disordered" evidence="13">
    <location>
        <begin position="816"/>
        <end position="837"/>
    </location>
</feature>
<comment type="similarity">
    <text evidence="1 11">Belongs to the phage and mitochondrial RNA polymerase family.</text>
</comment>
<evidence type="ECO:0000259" key="14">
    <source>
        <dbReference type="PROSITE" id="PS50966"/>
    </source>
</evidence>
<protein>
    <recommendedName>
        <fullName evidence="2 11">DNA-directed RNA polymerase</fullName>
        <ecNumber evidence="2 11">2.7.7.6</ecNumber>
    </recommendedName>
</protein>
<feature type="compositionally biased region" description="Low complexity" evidence="13">
    <location>
        <begin position="2806"/>
        <end position="2818"/>
    </location>
</feature>
<feature type="region of interest" description="Disordered" evidence="13">
    <location>
        <begin position="2171"/>
        <end position="2192"/>
    </location>
</feature>
<dbReference type="Gene3D" id="1.10.150.20">
    <property type="entry name" value="5' to 3' exonuclease, C-terminal subdomain"/>
    <property type="match status" value="1"/>
</dbReference>
<evidence type="ECO:0000256" key="12">
    <source>
        <dbReference type="SAM" id="Coils"/>
    </source>
</evidence>
<keyword evidence="16" id="KW-1185">Reference proteome</keyword>
<dbReference type="EC" id="2.7.7.6" evidence="2 11"/>
<feature type="region of interest" description="Disordered" evidence="13">
    <location>
        <begin position="123"/>
        <end position="181"/>
    </location>
</feature>
<evidence type="ECO:0000256" key="5">
    <source>
        <dbReference type="ARBA" id="ARBA00022695"/>
    </source>
</evidence>
<proteinExistence type="inferred from homology"/>
<dbReference type="Gene3D" id="1.25.40.10">
    <property type="entry name" value="Tetratricopeptide repeat domain"/>
    <property type="match status" value="1"/>
</dbReference>
<dbReference type="SMART" id="SM01311">
    <property type="entry name" value="RPOL_N"/>
    <property type="match status" value="1"/>
</dbReference>
<evidence type="ECO:0000256" key="4">
    <source>
        <dbReference type="ARBA" id="ARBA00022679"/>
    </source>
</evidence>
<feature type="compositionally biased region" description="Gly residues" evidence="13">
    <location>
        <begin position="1994"/>
        <end position="2004"/>
    </location>
</feature>
<feature type="coiled-coil region" evidence="12">
    <location>
        <begin position="327"/>
        <end position="361"/>
    </location>
</feature>
<sequence length="2825" mass="312739">MQVVVRQSILLRKAGKQQSTVVHRSSLAASVESIRWAATATAKASIASSTSSTPLPPSPQPTAAGSISSPKPLRPSASEFMANAVVDIHSISADASSKRLRVMDYSLAQTHYQQHLLQQKSLSEKIPRQHQQQQKQSLENDPELSSSMFPNAAPKKATKPQYSEDFQEPISHNDDASSKSRANFVAPQDAVFFASERRAFIGACLANGDIGRAEKIFNRAVSLLATTNPPSKITLIERGMVNAFIEAAFQSSPPDSNKALEWHKRARKYNLSPDVSTYALLVHNFLITQNNMPAAAKLISEMKFDGLEPALLFGDRRFAELEDCATLSILIRSMKNMNIDLSKVENERQVAELILKSAKEHSTSDFSSPLSLLSNQSDTLVLSALQDSNESKSSLANSAAAADTSAATNTPVENSDLVATNSLGVRILQRTLESISLKTESSINNSGEKKSLAELLKLQSELEKKALTAAVEELAATHEDLPENLRSIISLPTRYMATWNRLLIPAIKSGIAKLESSTEDADHHGFVPFLKLLTPEQLAKIAITEFLRISSADNGQGVSDLGSVTADTESDSRQAVATVAVLSRIGTAIEMEYNLQQLNKKKNQKMFDTQKGIHNLHINGRLFNTTMRKVISDLAQKEAIANEKNNWIPKWPSSTKVRAASFLAVLLVDLAKVQVPHPNPEDPRRDILVEERAFEHTYAAIGTKNIGVIKMHPYILEKLSTDPVHVHPRLLPMVVPPRPWLTHNSGGYLHYKSEVLRTRSSEHRAYLREADKNQHLAGVYESLDVLGKTPWRVNERVYEVVKKLWNSGESIADLPPIPDEKEDAYKKKPRPDNWNDMSSAEKKAWNVEQHKQMSKRRNDFSQRCDTNYKIEIARSFLGQTIYFPHNMDFRGRAYPMPAHLNHMGNDFCRGLLMFDTKKQLGERGLRWLKIQVANLMGNNKITFDEREKYADDNMDNILDSADHPLDGKRWWLTAEDPWQMLATCFELAEAWRSPDATKFMSRIPVHQDGTCNGLQHYAALGGDELGAKQVNLMPTDRPGDIYSAVSDRVSAAIDKLVEGGDETAKLMQAKVTRKLVKQTVMTNTYGVTFIGARDQVKSRIRENPELYPFTDEQIGQCSLQITHLIFDSLGELFTGARALQNWLNSTALMIAKSIPAASIPQIQLDDAAFLSKIGCLPSAFTVARAEVKEVSARERKIEDIPKLAQISGIDELNMVLLDAATDEEIISPVIHVSEDEMFDFLDKDDDAAYAASKQAESDLSAIAAKAASASQQESKIKVEKLASVIWTTPLGLPIVQPYRDQKKRSIQTLLQTVTIVDNTTLSAVNPMKQSTAFPPNFIHSLDATHMMLSAIKCNQEGIDFAAVHDSYWTHACDVDKMAEVLRETFVTLHSKNIMQNLREELRERNETHKYGVNVEINDPEKITMWQDHLRSTGRKVYKKSSKSVKVTSWVNLVIPPLPAKGDFNIEHHRIGEPVPNISKRELKALQNSIFMFCKSWDQQHSSFRNRTFNEKEKAGMRTFKVSLGSYQSCNCRTHLTENDLCVHILWVMIKVFRVGLMSEILYQNSLIEREICELMDVRKKILPTPTAASPEDRIKEDSQKGTIKQRPIEEGDLCRKNFGKYEDLKKELADKFSAGARIENQSRQCVTCKDFGVMTMNNNARQHTLFQHRLTRSSKWAISKREIKQIISTSQLNELQNRELGPEDYEILLNLDEHTSKVLPKTGFTPLHIISLFPLKTLACGDTWLLTQKSTCPVCNTPAFREIGNFIAEIDMTGRMEDASFEAVEFQQGDMNMFARKKNSKTKIECTLKSKTNSALRKSTPFEPSIVIGSGTKDESVEKCPIKLKPKRLPPLLMHGIASAAESDAGISQETAFSVPATSGPSGFRSSLMKRKFLPHTNLGMIEKPPLSLLVDSHPCLLSKMPANSEQGKIAVDPPEAQLLTAIKTFRFPDPATTSMGIDFSDSEADDEDTETNDGTNSTNSIANNSVNSTNAGVGPGVFRGTGGSIARTASASGHTQSQTRAHTGIHDARGHSNIFRTKFNNAAFESASDSDSDNDDDYDYDYSNSASNVAPNFNPFKPISSSRLSAAASSAPSVSVPNANTDINTGAPSNPRFSSADLKSEIVALEKLMMSEESKDLPSEVHEMLSSPIYLPSSQPRRRSSAAVIDEYLKSKEETQHRDDGDQEIKAQRDSYRKSTQSLLQFLLDSRQAISMAASSPIPSPNNIFRGTDFIVNNVNRMSTAISVQSSKGNRLSYAQPIYADNDSVESFVSHEDDLDLVERELNGELDSDDDDFVETDDDKVSDVMELQNVVPSPSTQQSPESRPRRDHIVQQSATLRLYTRRNNALPESAIPANLRPPQQTYRPRVAILKRPSIDIQGIPTSPASMTQQSPTTSTAHSLSPQIIIPDAKRRRSIPSLIFPKPEHLLLNPSPTTPSSNSGIPHNSHMRTTPPAPRRGGPYANIPAPTSTNTTLLQVIANLWRTHLTAVIPTVDTLLTTGSRFTSERAIAAELHTAAAAWRSREHSAAVYKLHACAVAPWVLRVDEEEEIGNGGITRATVHPSAVALYILAMCLFEGVAHVIKKDARLGILMLEMAAAVAIDDGGDALTRGFKDDNDGFENYRQQQEQQQQSGFRVPERRASLKRGIRLNSTASSGGVSHQENSHHRPVYYALADPAWSLIDGFGQGPSRKETPPTPQHLLTTSGGDAASAAASLKKSSKRISQLHSLTPIEFLRLPTLRLAECYELGRGVKKSTHKAAYFYQVWNALGGDVAGGTGTRGSVSSEHSSGHDFDDLSGNGRRKDGFYTSLTKSPSKSTPSMLGPFKK</sequence>
<feature type="compositionally biased region" description="Polar residues" evidence="13">
    <location>
        <begin position="137"/>
        <end position="149"/>
    </location>
</feature>
<dbReference type="GO" id="GO:0008270">
    <property type="term" value="F:zinc ion binding"/>
    <property type="evidence" value="ECO:0007669"/>
    <property type="project" value="UniProtKB-KW"/>
</dbReference>
<feature type="region of interest" description="Disordered" evidence="13">
    <location>
        <begin position="2379"/>
        <end position="2400"/>
    </location>
</feature>
<keyword evidence="9" id="KW-0479">Metal-binding</keyword>
<dbReference type="InterPro" id="IPR002092">
    <property type="entry name" value="DNA-dir_Rpol_phage-type"/>
</dbReference>
<feature type="region of interest" description="Disordered" evidence="13">
    <location>
        <begin position="1955"/>
        <end position="2026"/>
    </location>
</feature>
<keyword evidence="6" id="KW-0809">Transit peptide</keyword>
<keyword evidence="3 11" id="KW-0240">DNA-directed RNA polymerase</keyword>
<dbReference type="Proteomes" id="UP001211907">
    <property type="component" value="Unassembled WGS sequence"/>
</dbReference>
<dbReference type="PANTHER" id="PTHR10102:SF0">
    <property type="entry name" value="DNA-DIRECTED RNA POLYMERASE, MITOCHONDRIAL"/>
    <property type="match status" value="1"/>
</dbReference>
<feature type="region of interest" description="Disordered" evidence="13">
    <location>
        <begin position="46"/>
        <end position="75"/>
    </location>
</feature>
<feature type="region of interest" description="Disordered" evidence="13">
    <location>
        <begin position="2046"/>
        <end position="2075"/>
    </location>
</feature>
<dbReference type="Pfam" id="PF14700">
    <property type="entry name" value="RPOL_N"/>
    <property type="match status" value="1"/>
</dbReference>
<feature type="compositionally biased region" description="Polar residues" evidence="13">
    <location>
        <begin position="1982"/>
        <end position="1992"/>
    </location>
</feature>
<dbReference type="EMBL" id="JADGJH010000407">
    <property type="protein sequence ID" value="KAJ3129868.1"/>
    <property type="molecule type" value="Genomic_DNA"/>
</dbReference>
<comment type="caution">
    <text evidence="15">The sequence shown here is derived from an EMBL/GenBank/DDBJ whole genome shotgun (WGS) entry which is preliminary data.</text>
</comment>
<dbReference type="FunFam" id="1.10.287.280:FF:000001">
    <property type="entry name" value="DNA-directed RNA polymerase"/>
    <property type="match status" value="1"/>
</dbReference>
<dbReference type="Pfam" id="PF08238">
    <property type="entry name" value="Sel1"/>
    <property type="match status" value="3"/>
</dbReference>
<keyword evidence="12" id="KW-0175">Coiled coil</keyword>
<feature type="compositionally biased region" description="Low complexity" evidence="13">
    <location>
        <begin position="2426"/>
        <end position="2439"/>
    </location>
</feature>
<dbReference type="InterPro" id="IPR002885">
    <property type="entry name" value="PPR_rpt"/>
</dbReference>
<feature type="compositionally biased region" description="Polar residues" evidence="13">
    <location>
        <begin position="2102"/>
        <end position="2113"/>
    </location>
</feature>
<dbReference type="GO" id="GO:0003899">
    <property type="term" value="F:DNA-directed RNA polymerase activity"/>
    <property type="evidence" value="ECO:0007669"/>
    <property type="project" value="UniProtKB-EC"/>
</dbReference>
<feature type="region of interest" description="Disordered" evidence="13">
    <location>
        <begin position="2426"/>
        <end position="2461"/>
    </location>
</feature>
<gene>
    <name evidence="15" type="primary">RPO41</name>
    <name evidence="15" type="ORF">HK100_008380</name>
</gene>
<evidence type="ECO:0000256" key="11">
    <source>
        <dbReference type="RuleBase" id="RU003805"/>
    </source>
</evidence>
<dbReference type="GO" id="GO:0001018">
    <property type="term" value="F:mitochondrial promoter sequence-specific DNA binding"/>
    <property type="evidence" value="ECO:0007669"/>
    <property type="project" value="TreeGrafter"/>
</dbReference>
<organism evidence="15 16">
    <name type="scientific">Physocladia obscura</name>
    <dbReference type="NCBI Taxonomy" id="109957"/>
    <lineage>
        <taxon>Eukaryota</taxon>
        <taxon>Fungi</taxon>
        <taxon>Fungi incertae sedis</taxon>
        <taxon>Chytridiomycota</taxon>
        <taxon>Chytridiomycota incertae sedis</taxon>
        <taxon>Chytridiomycetes</taxon>
        <taxon>Chytridiales</taxon>
        <taxon>Chytriomycetaceae</taxon>
        <taxon>Physocladia</taxon>
    </lineage>
</organism>
<evidence type="ECO:0000313" key="15">
    <source>
        <dbReference type="EMBL" id="KAJ3129868.1"/>
    </source>
</evidence>